<accession>A0A5C7J4R2</accession>
<proteinExistence type="predicted"/>
<evidence type="ECO:0000313" key="3">
    <source>
        <dbReference type="Proteomes" id="UP000321026"/>
    </source>
</evidence>
<protein>
    <submittedName>
        <fullName evidence="2">Uncharacterized protein</fullName>
    </submittedName>
</protein>
<reference evidence="2 3" key="1">
    <citation type="submission" date="2018-09" db="EMBL/GenBank/DDBJ databases">
        <title>Metagenome Assembled Genomes from an Advanced Water Purification Facility.</title>
        <authorList>
            <person name="Stamps B.W."/>
            <person name="Spear J.R."/>
        </authorList>
    </citation>
    <scope>NUCLEOTIDE SEQUENCE [LARGE SCALE GENOMIC DNA]</scope>
    <source>
        <strain evidence="2">Bin_63_2</strain>
    </source>
</reference>
<organism evidence="2 3">
    <name type="scientific">Candidatus Dojkabacteria bacterium</name>
    <dbReference type="NCBI Taxonomy" id="2099670"/>
    <lineage>
        <taxon>Bacteria</taxon>
        <taxon>Candidatus Dojkabacteria</taxon>
    </lineage>
</organism>
<name>A0A5C7J4R2_9BACT</name>
<evidence type="ECO:0000313" key="2">
    <source>
        <dbReference type="EMBL" id="TXG76510.1"/>
    </source>
</evidence>
<evidence type="ECO:0000256" key="1">
    <source>
        <dbReference type="SAM" id="Phobius"/>
    </source>
</evidence>
<comment type="caution">
    <text evidence="2">The sequence shown here is derived from an EMBL/GenBank/DDBJ whole genome shotgun (WGS) entry which is preliminary data.</text>
</comment>
<feature type="transmembrane region" description="Helical" evidence="1">
    <location>
        <begin position="25"/>
        <end position="44"/>
    </location>
</feature>
<gene>
    <name evidence="2" type="ORF">E6Q11_04595</name>
</gene>
<sequence>MNKSNLNKEVSRESVRAYYEDHKEYLYPSLAIVASFFLFLFVLLPQILLFPKTRSEVNTEEKKLDSFVAAQNFASSVNSANLNNDLLLSTKALPTEKDYTSMINAVSSAADDSGTVIESYRFLIGGGTLSKTALASGSIPVVILRVNVNGTNEQVVNFMKSLYQTTPVSEISSVAYSVGSAQLTINFFYKPLPSADINSSELIRDKNSEEKGTFENISSWKTPAEGISDIKIVPATDSADLDVGSPF</sequence>
<keyword evidence="1" id="KW-0472">Membrane</keyword>
<keyword evidence="1" id="KW-0812">Transmembrane</keyword>
<keyword evidence="1" id="KW-1133">Transmembrane helix</keyword>
<dbReference type="EMBL" id="SSDS01000072">
    <property type="protein sequence ID" value="TXG76510.1"/>
    <property type="molecule type" value="Genomic_DNA"/>
</dbReference>
<dbReference type="AlphaFoldDB" id="A0A5C7J4R2"/>
<dbReference type="Proteomes" id="UP000321026">
    <property type="component" value="Unassembled WGS sequence"/>
</dbReference>